<evidence type="ECO:0000313" key="1">
    <source>
        <dbReference type="EMBL" id="KAF6724770.1"/>
    </source>
</evidence>
<sequence length="180" mass="20207">MRAGPRLNACPLALQQPPDSKVMHEASEQRCCGLLGPISQYARIVLLGSLLHYLNIFGANIQSVMVCALSWHCQYTALLYVTEALSATRFFLPTFIPRLPSSLSSLPPLSNGTMLHKHIFPSFPNPFLWRTDPHLNRTGRLRARRSPCSSAQPDLFLLDLPDIHGYPMENRWLVEVQASV</sequence>
<accession>A0A834CDH8</accession>
<organism evidence="1 2">
    <name type="scientific">Oryzias melastigma</name>
    <name type="common">Marine medaka</name>
    <dbReference type="NCBI Taxonomy" id="30732"/>
    <lineage>
        <taxon>Eukaryota</taxon>
        <taxon>Metazoa</taxon>
        <taxon>Chordata</taxon>
        <taxon>Craniata</taxon>
        <taxon>Vertebrata</taxon>
        <taxon>Euteleostomi</taxon>
        <taxon>Actinopterygii</taxon>
        <taxon>Neopterygii</taxon>
        <taxon>Teleostei</taxon>
        <taxon>Neoteleostei</taxon>
        <taxon>Acanthomorphata</taxon>
        <taxon>Ovalentaria</taxon>
        <taxon>Atherinomorphae</taxon>
        <taxon>Beloniformes</taxon>
        <taxon>Adrianichthyidae</taxon>
        <taxon>Oryziinae</taxon>
        <taxon>Oryzias</taxon>
    </lineage>
</organism>
<dbReference type="Proteomes" id="UP000646548">
    <property type="component" value="Unassembled WGS sequence"/>
</dbReference>
<evidence type="ECO:0000313" key="2">
    <source>
        <dbReference type="Proteomes" id="UP000646548"/>
    </source>
</evidence>
<proteinExistence type="predicted"/>
<reference evidence="1" key="1">
    <citation type="journal article" name="BMC Genomics">
        <title>Long-read sequencing and de novo genome assembly of marine medaka (Oryzias melastigma).</title>
        <authorList>
            <person name="Liang P."/>
            <person name="Saqib H.S.A."/>
            <person name="Ni X."/>
            <person name="Shen Y."/>
        </authorList>
    </citation>
    <scope>NUCLEOTIDE SEQUENCE</scope>
    <source>
        <strain evidence="1">Bigg-433</strain>
    </source>
</reference>
<gene>
    <name evidence="1" type="ORF">FQA47_009750</name>
</gene>
<dbReference type="AlphaFoldDB" id="A0A834CDH8"/>
<comment type="caution">
    <text evidence="1">The sequence shown here is derived from an EMBL/GenBank/DDBJ whole genome shotgun (WGS) entry which is preliminary data.</text>
</comment>
<dbReference type="EMBL" id="WKFB01000384">
    <property type="protein sequence ID" value="KAF6724770.1"/>
    <property type="molecule type" value="Genomic_DNA"/>
</dbReference>
<protein>
    <submittedName>
        <fullName evidence="1">Uncharacterized protein</fullName>
    </submittedName>
</protein>
<name>A0A834CDH8_ORYME</name>